<evidence type="ECO:0000313" key="8">
    <source>
        <dbReference type="EMBL" id="KMY50129.1"/>
    </source>
</evidence>
<dbReference type="InterPro" id="IPR004107">
    <property type="entry name" value="Integrase_SAM-like_N"/>
</dbReference>
<dbReference type="AlphaFoldDB" id="A0A0K9GTX4"/>
<accession>A0A0K9GTX4</accession>
<dbReference type="InterPro" id="IPR013762">
    <property type="entry name" value="Integrase-like_cat_sf"/>
</dbReference>
<evidence type="ECO:0000256" key="4">
    <source>
        <dbReference type="ARBA" id="ARBA00023172"/>
    </source>
</evidence>
<dbReference type="InterPro" id="IPR044068">
    <property type="entry name" value="CB"/>
</dbReference>
<dbReference type="GO" id="GO:0003677">
    <property type="term" value="F:DNA binding"/>
    <property type="evidence" value="ECO:0007669"/>
    <property type="project" value="UniProtKB-UniRule"/>
</dbReference>
<keyword evidence="9" id="KW-1185">Reference proteome</keyword>
<dbReference type="InterPro" id="IPR050090">
    <property type="entry name" value="Tyrosine_recombinase_XerCD"/>
</dbReference>
<dbReference type="InterPro" id="IPR002104">
    <property type="entry name" value="Integrase_catalytic"/>
</dbReference>
<evidence type="ECO:0000313" key="9">
    <source>
        <dbReference type="Proteomes" id="UP000037146"/>
    </source>
</evidence>
<evidence type="ECO:0008006" key="10">
    <source>
        <dbReference type="Google" id="ProtNLM"/>
    </source>
</evidence>
<dbReference type="InterPro" id="IPR010998">
    <property type="entry name" value="Integrase_recombinase_N"/>
</dbReference>
<evidence type="ECO:0000259" key="7">
    <source>
        <dbReference type="PROSITE" id="PS51900"/>
    </source>
</evidence>
<evidence type="ECO:0000259" key="6">
    <source>
        <dbReference type="PROSITE" id="PS51898"/>
    </source>
</evidence>
<dbReference type="PATRIC" id="fig|1679170.3.peg.2717"/>
<dbReference type="PROSITE" id="PS51898">
    <property type="entry name" value="TYR_RECOMBINASE"/>
    <property type="match status" value="1"/>
</dbReference>
<evidence type="ECO:0000256" key="2">
    <source>
        <dbReference type="ARBA" id="ARBA00022908"/>
    </source>
</evidence>
<dbReference type="Proteomes" id="UP000037146">
    <property type="component" value="Unassembled WGS sequence"/>
</dbReference>
<evidence type="ECO:0000256" key="3">
    <source>
        <dbReference type="ARBA" id="ARBA00023125"/>
    </source>
</evidence>
<feature type="domain" description="Tyr recombinase" evidence="6">
    <location>
        <begin position="166"/>
        <end position="365"/>
    </location>
</feature>
<keyword evidence="3 5" id="KW-0238">DNA-binding</keyword>
<dbReference type="SUPFAM" id="SSF56349">
    <property type="entry name" value="DNA breaking-rejoining enzymes"/>
    <property type="match status" value="1"/>
</dbReference>
<protein>
    <recommendedName>
        <fullName evidence="10">Integrase</fullName>
    </recommendedName>
</protein>
<dbReference type="PROSITE" id="PS51900">
    <property type="entry name" value="CB"/>
    <property type="match status" value="1"/>
</dbReference>
<dbReference type="Gene3D" id="1.10.443.10">
    <property type="entry name" value="Intergrase catalytic core"/>
    <property type="match status" value="1"/>
</dbReference>
<organism evidence="8 9">
    <name type="scientific">Peribacillus loiseleuriae</name>
    <dbReference type="NCBI Taxonomy" id="1679170"/>
    <lineage>
        <taxon>Bacteria</taxon>
        <taxon>Bacillati</taxon>
        <taxon>Bacillota</taxon>
        <taxon>Bacilli</taxon>
        <taxon>Bacillales</taxon>
        <taxon>Bacillaceae</taxon>
        <taxon>Peribacillus</taxon>
    </lineage>
</organism>
<evidence type="ECO:0000256" key="1">
    <source>
        <dbReference type="ARBA" id="ARBA00008857"/>
    </source>
</evidence>
<dbReference type="Pfam" id="PF02899">
    <property type="entry name" value="Phage_int_SAM_1"/>
    <property type="match status" value="1"/>
</dbReference>
<keyword evidence="2" id="KW-0229">DNA integration</keyword>
<evidence type="ECO:0000256" key="5">
    <source>
        <dbReference type="PROSITE-ProRule" id="PRU01248"/>
    </source>
</evidence>
<dbReference type="EMBL" id="LFZW01000001">
    <property type="protein sequence ID" value="KMY50129.1"/>
    <property type="molecule type" value="Genomic_DNA"/>
</dbReference>
<gene>
    <name evidence="8" type="ORF">AC625_11970</name>
</gene>
<dbReference type="InterPro" id="IPR011010">
    <property type="entry name" value="DNA_brk_join_enz"/>
</dbReference>
<comment type="caution">
    <text evidence="8">The sequence shown here is derived from an EMBL/GenBank/DDBJ whole genome shotgun (WGS) entry which is preliminary data.</text>
</comment>
<dbReference type="STRING" id="1679170.AC625_11970"/>
<dbReference type="GO" id="GO:0006310">
    <property type="term" value="P:DNA recombination"/>
    <property type="evidence" value="ECO:0007669"/>
    <property type="project" value="UniProtKB-KW"/>
</dbReference>
<reference evidence="9" key="1">
    <citation type="submission" date="2015-07" db="EMBL/GenBank/DDBJ databases">
        <title>Genome sequencing project for genomic taxonomy and phylogenomics of Bacillus-like bacteria.</title>
        <authorList>
            <person name="Liu B."/>
            <person name="Wang J."/>
            <person name="Zhu Y."/>
            <person name="Liu G."/>
            <person name="Chen Q."/>
            <person name="Chen Z."/>
            <person name="Lan J."/>
            <person name="Che J."/>
            <person name="Ge C."/>
            <person name="Shi H."/>
            <person name="Pan Z."/>
            <person name="Liu X."/>
        </authorList>
    </citation>
    <scope>NUCLEOTIDE SEQUENCE [LARGE SCALE GENOMIC DNA]</scope>
    <source>
        <strain evidence="9">FJAT-27997</strain>
    </source>
</reference>
<dbReference type="OrthoDB" id="283809at2"/>
<dbReference type="RefSeq" id="WP_049681475.1">
    <property type="nucleotide sequence ID" value="NZ_LFZW01000001.1"/>
</dbReference>
<keyword evidence="4" id="KW-0233">DNA recombination</keyword>
<dbReference type="GO" id="GO:0015074">
    <property type="term" value="P:DNA integration"/>
    <property type="evidence" value="ECO:0007669"/>
    <property type="project" value="UniProtKB-KW"/>
</dbReference>
<dbReference type="PANTHER" id="PTHR30349">
    <property type="entry name" value="PHAGE INTEGRASE-RELATED"/>
    <property type="match status" value="1"/>
</dbReference>
<comment type="similarity">
    <text evidence="1">Belongs to the 'phage' integrase family.</text>
</comment>
<dbReference type="Gene3D" id="1.10.150.130">
    <property type="match status" value="1"/>
</dbReference>
<dbReference type="PANTHER" id="PTHR30349:SF41">
    <property type="entry name" value="INTEGRASE_RECOMBINASE PROTEIN MJ0367-RELATED"/>
    <property type="match status" value="1"/>
</dbReference>
<dbReference type="CDD" id="cd00397">
    <property type="entry name" value="DNA_BRE_C"/>
    <property type="match status" value="1"/>
</dbReference>
<name>A0A0K9GTX4_9BACI</name>
<sequence>MNDLTNFNHLTSEQYLTQLQNKLEHRHLLDEHRNLSLSDSSEQDFLELFFSEKVFTPDKEFSPHTIRAYRSDAKTLLQFLMEHSLSFRNIGFPEVKVYNKYIKEKYAPKSAIRKLEFFRRLLDFGYETQFYKAHLSTWISKPTSKKGHYIIEETRLEAEQTRVQVRELNQKDAEYLISCFPKIVKANTNREQLEKRNLLIGYLLYTTGLRASELVSLNWGSFRYNRQGHLYADVIGKGKKPRSIPVKDETIELLFDYRKSLGESVEINPEDVNPLFFALYNKKEPCEHKKRLTYPSLYKIVKEAVHLAGKNSKVSPHWFRHTFVTMLLENDVPLAVVKDWAGHSDISTTNIYLERVNQDNTHVYLNKVNVFK</sequence>
<dbReference type="Pfam" id="PF00589">
    <property type="entry name" value="Phage_integrase"/>
    <property type="match status" value="1"/>
</dbReference>
<proteinExistence type="inferred from homology"/>
<feature type="domain" description="Core-binding (CB)" evidence="7">
    <location>
        <begin position="40"/>
        <end position="126"/>
    </location>
</feature>